<feature type="domain" description="RNA polymerase Rpb1" evidence="6">
    <location>
        <begin position="7"/>
        <end position="64"/>
    </location>
</feature>
<evidence type="ECO:0000256" key="3">
    <source>
        <dbReference type="ARBA" id="ARBA00022679"/>
    </source>
</evidence>
<dbReference type="EC" id="2.7.7.6" evidence="1"/>
<evidence type="ECO:0000256" key="4">
    <source>
        <dbReference type="ARBA" id="ARBA00022695"/>
    </source>
</evidence>
<dbReference type="Pfam" id="PF04983">
    <property type="entry name" value="RNA_pol_Rpb1_3"/>
    <property type="match status" value="1"/>
</dbReference>
<evidence type="ECO:0000256" key="2">
    <source>
        <dbReference type="ARBA" id="ARBA00022478"/>
    </source>
</evidence>
<evidence type="ECO:0000259" key="6">
    <source>
        <dbReference type="Pfam" id="PF04983"/>
    </source>
</evidence>
<evidence type="ECO:0000313" key="7">
    <source>
        <dbReference type="EMBL" id="SUG35557.1"/>
    </source>
</evidence>
<proteinExistence type="predicted"/>
<organism evidence="7 8">
    <name type="scientific">Salmonella enterica subsp. arizonae</name>
    <dbReference type="NCBI Taxonomy" id="59203"/>
    <lineage>
        <taxon>Bacteria</taxon>
        <taxon>Pseudomonadati</taxon>
        <taxon>Pseudomonadota</taxon>
        <taxon>Gammaproteobacteria</taxon>
        <taxon>Enterobacterales</taxon>
        <taxon>Enterobacteriaceae</taxon>
        <taxon>Salmonella</taxon>
    </lineage>
</organism>
<dbReference type="SUPFAM" id="SSF64484">
    <property type="entry name" value="beta and beta-prime subunits of DNA dependent RNA-polymerase"/>
    <property type="match status" value="1"/>
</dbReference>
<evidence type="ECO:0000256" key="1">
    <source>
        <dbReference type="ARBA" id="ARBA00012418"/>
    </source>
</evidence>
<keyword evidence="5" id="KW-0804">Transcription</keyword>
<reference evidence="7 8" key="1">
    <citation type="submission" date="2018-06" db="EMBL/GenBank/DDBJ databases">
        <authorList>
            <consortium name="Pathogen Informatics"/>
            <person name="Doyle S."/>
        </authorList>
    </citation>
    <scope>NUCLEOTIDE SEQUENCE [LARGE SCALE GENOMIC DNA]</scope>
    <source>
        <strain evidence="7 8">NCTC7304</strain>
    </source>
</reference>
<keyword evidence="2 7" id="KW-0240">DNA-directed RNA polymerase</keyword>
<accession>A0A379T1K7</accession>
<keyword evidence="3 7" id="KW-0808">Transferase</keyword>
<keyword evidence="4 7" id="KW-0548">Nucleotidyltransferase</keyword>
<dbReference type="GO" id="GO:0003677">
    <property type="term" value="F:DNA binding"/>
    <property type="evidence" value="ECO:0007669"/>
    <property type="project" value="InterPro"/>
</dbReference>
<dbReference type="Proteomes" id="UP000254762">
    <property type="component" value="Unassembled WGS sequence"/>
</dbReference>
<dbReference type="InterPro" id="IPR038120">
    <property type="entry name" value="Rpb1_funnel_sf"/>
</dbReference>
<dbReference type="Gene3D" id="1.10.132.30">
    <property type="match status" value="1"/>
</dbReference>
<name>A0A379T1K7_SALER</name>
<dbReference type="Gene3D" id="1.10.274.100">
    <property type="entry name" value="RNA polymerase Rpb1, domain 3"/>
    <property type="match status" value="1"/>
</dbReference>
<protein>
    <recommendedName>
        <fullName evidence="1">DNA-directed RNA polymerase</fullName>
        <ecNumber evidence="1">2.7.7.6</ecNumber>
    </recommendedName>
</protein>
<sequence length="119" mass="12901">MIVPKGLPFSIVNQALGKKAISKMLNTCYRILGLKPTVIFADQTMYTGFAYAARSGASVGIDDMVIPEKKHEIISEAEAEVAEIQEQFQSGLVTAGERYNKVIDILGCGERSCIQSDDG</sequence>
<gene>
    <name evidence="7" type="primary">rpoC_4</name>
    <name evidence="7" type="ORF">NCTC7304_05130</name>
</gene>
<dbReference type="InterPro" id="IPR042102">
    <property type="entry name" value="RNA_pol_Rpb1_3_sf"/>
</dbReference>
<dbReference type="EMBL" id="UGXD01000002">
    <property type="protein sequence ID" value="SUG35557.1"/>
    <property type="molecule type" value="Genomic_DNA"/>
</dbReference>
<dbReference type="GO" id="GO:0006351">
    <property type="term" value="P:DNA-templated transcription"/>
    <property type="evidence" value="ECO:0007669"/>
    <property type="project" value="InterPro"/>
</dbReference>
<dbReference type="GO" id="GO:0000428">
    <property type="term" value="C:DNA-directed RNA polymerase complex"/>
    <property type="evidence" value="ECO:0007669"/>
    <property type="project" value="UniProtKB-KW"/>
</dbReference>
<evidence type="ECO:0000313" key="8">
    <source>
        <dbReference type="Proteomes" id="UP000254762"/>
    </source>
</evidence>
<evidence type="ECO:0000256" key="5">
    <source>
        <dbReference type="ARBA" id="ARBA00023163"/>
    </source>
</evidence>
<dbReference type="GO" id="GO:0003899">
    <property type="term" value="F:DNA-directed RNA polymerase activity"/>
    <property type="evidence" value="ECO:0007669"/>
    <property type="project" value="UniProtKB-EC"/>
</dbReference>
<dbReference type="InterPro" id="IPR007066">
    <property type="entry name" value="RNA_pol_Rpb1_3"/>
</dbReference>
<dbReference type="AlphaFoldDB" id="A0A379T1K7"/>